<evidence type="ECO:0000256" key="1">
    <source>
        <dbReference type="ARBA" id="ARBA00022679"/>
    </source>
</evidence>
<organism evidence="3 4">
    <name type="scientific">Parvularcula marina</name>
    <dbReference type="NCBI Taxonomy" id="2292771"/>
    <lineage>
        <taxon>Bacteria</taxon>
        <taxon>Pseudomonadati</taxon>
        <taxon>Pseudomonadota</taxon>
        <taxon>Alphaproteobacteria</taxon>
        <taxon>Parvularculales</taxon>
        <taxon>Parvularculaceae</taxon>
        <taxon>Parvularcula</taxon>
    </lineage>
</organism>
<dbReference type="Gene3D" id="1.25.40.10">
    <property type="entry name" value="Tetratricopeptide repeat domain"/>
    <property type="match status" value="1"/>
</dbReference>
<dbReference type="Gene3D" id="3.40.50.300">
    <property type="entry name" value="P-loop containing nucleotide triphosphate hydrolases"/>
    <property type="match status" value="1"/>
</dbReference>
<feature type="repeat" description="TPR" evidence="2">
    <location>
        <begin position="197"/>
        <end position="230"/>
    </location>
</feature>
<dbReference type="AlphaFoldDB" id="A0A371RHE6"/>
<dbReference type="SUPFAM" id="SSF48452">
    <property type="entry name" value="TPR-like"/>
    <property type="match status" value="1"/>
</dbReference>
<dbReference type="InterPro" id="IPR019734">
    <property type="entry name" value="TPR_rpt"/>
</dbReference>
<evidence type="ECO:0000256" key="2">
    <source>
        <dbReference type="PROSITE-ProRule" id="PRU00339"/>
    </source>
</evidence>
<keyword evidence="4" id="KW-1185">Reference proteome</keyword>
<dbReference type="SMART" id="SM00028">
    <property type="entry name" value="TPR"/>
    <property type="match status" value="3"/>
</dbReference>
<evidence type="ECO:0000313" key="3">
    <source>
        <dbReference type="EMBL" id="RFB04877.1"/>
    </source>
</evidence>
<dbReference type="SUPFAM" id="SSF52540">
    <property type="entry name" value="P-loop containing nucleoside triphosphate hydrolases"/>
    <property type="match status" value="1"/>
</dbReference>
<comment type="caution">
    <text evidence="3">The sequence shown here is derived from an EMBL/GenBank/DDBJ whole genome shotgun (WGS) entry which is preliminary data.</text>
</comment>
<dbReference type="PANTHER" id="PTHR12788">
    <property type="entry name" value="PROTEIN-TYROSINE SULFOTRANSFERASE 2"/>
    <property type="match status" value="1"/>
</dbReference>
<dbReference type="GO" id="GO:0008476">
    <property type="term" value="F:protein-tyrosine sulfotransferase activity"/>
    <property type="evidence" value="ECO:0007669"/>
    <property type="project" value="InterPro"/>
</dbReference>
<feature type="repeat" description="TPR" evidence="2">
    <location>
        <begin position="163"/>
        <end position="196"/>
    </location>
</feature>
<dbReference type="PANTHER" id="PTHR12788:SF10">
    <property type="entry name" value="PROTEIN-TYROSINE SULFOTRANSFERASE"/>
    <property type="match status" value="1"/>
</dbReference>
<keyword evidence="1 3" id="KW-0808">Transferase</keyword>
<dbReference type="InterPro" id="IPR026634">
    <property type="entry name" value="TPST-like"/>
</dbReference>
<dbReference type="Proteomes" id="UP000264589">
    <property type="component" value="Unassembled WGS sequence"/>
</dbReference>
<dbReference type="OrthoDB" id="9800698at2"/>
<dbReference type="EMBL" id="QUQO01000001">
    <property type="protein sequence ID" value="RFB04877.1"/>
    <property type="molecule type" value="Genomic_DNA"/>
</dbReference>
<proteinExistence type="predicted"/>
<dbReference type="InParanoid" id="A0A371RHE6"/>
<keyword evidence="2" id="KW-0802">TPR repeat</keyword>
<name>A0A371RHE6_9PROT</name>
<dbReference type="RefSeq" id="WP_116391508.1">
    <property type="nucleotide sequence ID" value="NZ_QUQO01000001.1"/>
</dbReference>
<dbReference type="PROSITE" id="PS50005">
    <property type="entry name" value="TPR"/>
    <property type="match status" value="2"/>
</dbReference>
<dbReference type="InterPro" id="IPR011990">
    <property type="entry name" value="TPR-like_helical_dom_sf"/>
</dbReference>
<evidence type="ECO:0000313" key="4">
    <source>
        <dbReference type="Proteomes" id="UP000264589"/>
    </source>
</evidence>
<dbReference type="Pfam" id="PF14559">
    <property type="entry name" value="TPR_19"/>
    <property type="match status" value="1"/>
</dbReference>
<protein>
    <submittedName>
        <fullName evidence="3">Sulfotransferase family protein</fullName>
    </submittedName>
</protein>
<dbReference type="InterPro" id="IPR027417">
    <property type="entry name" value="P-loop_NTPase"/>
</dbReference>
<reference evidence="3 4" key="1">
    <citation type="submission" date="2018-08" db="EMBL/GenBank/DDBJ databases">
        <title>Parvularcula sp. SM1705, isolated from surface water of the South Sea China.</title>
        <authorList>
            <person name="Sun L."/>
        </authorList>
    </citation>
    <scope>NUCLEOTIDE SEQUENCE [LARGE SCALE GENOMIC DNA]</scope>
    <source>
        <strain evidence="3 4">SM1705</strain>
    </source>
</reference>
<gene>
    <name evidence="3" type="ORF">DX908_06025</name>
</gene>
<accession>A0A371RHE6</accession>
<dbReference type="Pfam" id="PF13469">
    <property type="entry name" value="Sulfotransfer_3"/>
    <property type="match status" value="1"/>
</dbReference>
<sequence>MAKLSKADLRKKWEAVAAGLSGASDPIAHFTPFVVSLQQADSPETLGYFAGKLAKKHAGAANNLLSRTAVAFLKANRPPEAIAIAKSLIASGDPDGRHRILLSRAHAAAGDIDASIRALDIGRVTEKQMPVLDFACQVGISMRNWDLLAQAAARWVALSPKNAQARQYLSHALFEQARYQEAAEAYAPMAEFAPDDAGTHTALGRLWATAQDLDRARSSLEKAIGIDPNQYEALIGLCDIAIAEGRIADGLALARRATETEPAFPLGWSRLAKLSQGQLTDTERSAMAAVRADPKLHPEHLTELHFELANSYHKAGDFNAAYTEYEKGNALAARVAASEGWAHDPAALRDALSARARLFADYPFAPPTDEKGPYFIIGMPRSGTTLIESTLAAHRDLRAGGELRMMPALDYEVGKATSALEPAAGQQWLGRNLNRLRKAYLAAAPGDGLQFTDKMPTNFQSAGLIRALFPGARMVHVHRRPLETCFSLFRHQIARQWAWAHTPEGIADFYALYIETMRLWDDILGPGAILHLEFEALVHDPSAEIPILLDRLGLDFDEACLAPEKSSHTVFTPSAVQVRSPISADFLDSTSRYEDRLTPLRSALKDRGIDPDRSPFSPS</sequence>